<protein>
    <submittedName>
        <fullName evidence="2">Uncharacterized protein</fullName>
    </submittedName>
</protein>
<dbReference type="OrthoDB" id="671439at2759"/>
<dbReference type="Gene3D" id="3.30.559.10">
    <property type="entry name" value="Chloramphenicol acetyltransferase-like domain"/>
    <property type="match status" value="1"/>
</dbReference>
<dbReference type="AlphaFoldDB" id="S8DLA2"/>
<sequence length="95" mass="10344">MNGGGDLRKGVHGREKDETSPSLDWMSHHHGTHYPHDLEGLQPVYDTDFRWGPPVYVGGGGRQSEGKIVFLQAPERDGGDKAGSGTDTGFREVVL</sequence>
<dbReference type="EMBL" id="AUSU01005349">
    <property type="protein sequence ID" value="EPS63638.1"/>
    <property type="molecule type" value="Genomic_DNA"/>
</dbReference>
<comment type="caution">
    <text evidence="2">The sequence shown here is derived from an EMBL/GenBank/DDBJ whole genome shotgun (WGS) entry which is preliminary data.</text>
</comment>
<keyword evidence="3" id="KW-1185">Reference proteome</keyword>
<evidence type="ECO:0000313" key="2">
    <source>
        <dbReference type="EMBL" id="EPS63638.1"/>
    </source>
</evidence>
<evidence type="ECO:0000256" key="1">
    <source>
        <dbReference type="SAM" id="MobiDB-lite"/>
    </source>
</evidence>
<dbReference type="InterPro" id="IPR023213">
    <property type="entry name" value="CAT-like_dom_sf"/>
</dbReference>
<accession>S8DLA2</accession>
<reference evidence="2 3" key="1">
    <citation type="journal article" date="2013" name="BMC Genomics">
        <title>The miniature genome of a carnivorous plant Genlisea aurea contains a low number of genes and short non-coding sequences.</title>
        <authorList>
            <person name="Leushkin E.V."/>
            <person name="Sutormin R.A."/>
            <person name="Nabieva E.R."/>
            <person name="Penin A.A."/>
            <person name="Kondrashov A.S."/>
            <person name="Logacheva M.D."/>
        </authorList>
    </citation>
    <scope>NUCLEOTIDE SEQUENCE [LARGE SCALE GENOMIC DNA]</scope>
</reference>
<organism evidence="2 3">
    <name type="scientific">Genlisea aurea</name>
    <dbReference type="NCBI Taxonomy" id="192259"/>
    <lineage>
        <taxon>Eukaryota</taxon>
        <taxon>Viridiplantae</taxon>
        <taxon>Streptophyta</taxon>
        <taxon>Embryophyta</taxon>
        <taxon>Tracheophyta</taxon>
        <taxon>Spermatophyta</taxon>
        <taxon>Magnoliopsida</taxon>
        <taxon>eudicotyledons</taxon>
        <taxon>Gunneridae</taxon>
        <taxon>Pentapetalae</taxon>
        <taxon>asterids</taxon>
        <taxon>lamiids</taxon>
        <taxon>Lamiales</taxon>
        <taxon>Lentibulariaceae</taxon>
        <taxon>Genlisea</taxon>
    </lineage>
</organism>
<dbReference type="Proteomes" id="UP000015453">
    <property type="component" value="Unassembled WGS sequence"/>
</dbReference>
<feature type="compositionally biased region" description="Basic and acidic residues" evidence="1">
    <location>
        <begin position="1"/>
        <end position="19"/>
    </location>
</feature>
<name>S8DLA2_9LAMI</name>
<evidence type="ECO:0000313" key="3">
    <source>
        <dbReference type="Proteomes" id="UP000015453"/>
    </source>
</evidence>
<gene>
    <name evidence="2" type="ORF">M569_11146</name>
</gene>
<proteinExistence type="predicted"/>
<feature type="region of interest" description="Disordered" evidence="1">
    <location>
        <begin position="73"/>
        <end position="95"/>
    </location>
</feature>
<feature type="region of interest" description="Disordered" evidence="1">
    <location>
        <begin position="1"/>
        <end position="36"/>
    </location>
</feature>